<dbReference type="KEGG" id="ddb:E7747_01540"/>
<proteinExistence type="predicted"/>
<evidence type="ECO:0000313" key="2">
    <source>
        <dbReference type="EMBL" id="QCD41102.1"/>
    </source>
</evidence>
<keyword evidence="1" id="KW-0732">Signal</keyword>
<dbReference type="AlphaFoldDB" id="A0A4P7W062"/>
<dbReference type="Pfam" id="PF22252">
    <property type="entry name" value="PNGase_F-II_N"/>
    <property type="match status" value="1"/>
</dbReference>
<name>A0A4P7W062_9BACT</name>
<gene>
    <name evidence="2" type="ORF">E7747_01540</name>
</gene>
<reference evidence="3" key="1">
    <citation type="submission" date="2019-02" db="EMBL/GenBank/DDBJ databases">
        <title>Isolation and identification of novel species under the genus Muribaculum.</title>
        <authorList>
            <person name="Miyake S."/>
            <person name="Ding Y."/>
            <person name="Low A."/>
            <person name="Soh M."/>
            <person name="Seedorf H."/>
        </authorList>
    </citation>
    <scope>NUCLEOTIDE SEQUENCE [LARGE SCALE GENOMIC DNA]</scope>
    <source>
        <strain evidence="3">H5</strain>
    </source>
</reference>
<evidence type="ECO:0000313" key="3">
    <source>
        <dbReference type="Proteomes" id="UP000297149"/>
    </source>
</evidence>
<keyword evidence="3" id="KW-1185">Reference proteome</keyword>
<organism evidence="2 3">
    <name type="scientific">Duncaniella dubosii</name>
    <dbReference type="NCBI Taxonomy" id="2518971"/>
    <lineage>
        <taxon>Bacteria</taxon>
        <taxon>Pseudomonadati</taxon>
        <taxon>Bacteroidota</taxon>
        <taxon>Bacteroidia</taxon>
        <taxon>Bacteroidales</taxon>
        <taxon>Muribaculaceae</taxon>
        <taxon>Duncaniella</taxon>
    </lineage>
</organism>
<protein>
    <submittedName>
        <fullName evidence="2">GLPGLI family protein</fullName>
    </submittedName>
</protein>
<feature type="chain" id="PRO_5020528561" evidence="1">
    <location>
        <begin position="20"/>
        <end position="267"/>
    </location>
</feature>
<dbReference type="InterPro" id="IPR005901">
    <property type="entry name" value="GLPGLI"/>
</dbReference>
<sequence>MNRLILTLLMCLAASGAFAQIADIKVTYGYNHHDPTGKAVNSKMVLLADRNQSKFFSIVNEQVDSMMTTAEGRMAYSQMVQAAMEKRDVANLPIKKEPMYVLKSTKDSVTSVYDLVGADFWVYDEPLIAQQWEITDSTKKILDYECVKATCNFRGRNWAVWFTPEIPLQDGPWKLCGLPGLILSAEDLTGQYSFIADGVQNTSEIIRPIFGKENYEKTDRIKYLQSTRSFTDNALEYIRAATGSNVADMPRIEIDESYDFLETDYRK</sequence>
<feature type="signal peptide" evidence="1">
    <location>
        <begin position="1"/>
        <end position="19"/>
    </location>
</feature>
<evidence type="ECO:0000256" key="1">
    <source>
        <dbReference type="SAM" id="SignalP"/>
    </source>
</evidence>
<dbReference type="NCBIfam" id="TIGR01200">
    <property type="entry name" value="GLPGLI"/>
    <property type="match status" value="1"/>
</dbReference>
<dbReference type="Proteomes" id="UP000297149">
    <property type="component" value="Chromosome"/>
</dbReference>
<dbReference type="EMBL" id="CP039396">
    <property type="protein sequence ID" value="QCD41102.1"/>
    <property type="molecule type" value="Genomic_DNA"/>
</dbReference>
<accession>A0A4P7W062</accession>
<dbReference type="RefSeq" id="WP_136413684.1">
    <property type="nucleotide sequence ID" value="NZ_CAXHQF010000015.1"/>
</dbReference>